<dbReference type="Proteomes" id="UP001165960">
    <property type="component" value="Unassembled WGS sequence"/>
</dbReference>
<accession>A0ACC2RDC0</accession>
<protein>
    <submittedName>
        <fullName evidence="1">Uncharacterized protein</fullName>
    </submittedName>
</protein>
<evidence type="ECO:0000313" key="2">
    <source>
        <dbReference type="Proteomes" id="UP001165960"/>
    </source>
</evidence>
<organism evidence="1 2">
    <name type="scientific">Entomophthora muscae</name>
    <dbReference type="NCBI Taxonomy" id="34485"/>
    <lineage>
        <taxon>Eukaryota</taxon>
        <taxon>Fungi</taxon>
        <taxon>Fungi incertae sedis</taxon>
        <taxon>Zoopagomycota</taxon>
        <taxon>Entomophthoromycotina</taxon>
        <taxon>Entomophthoromycetes</taxon>
        <taxon>Entomophthorales</taxon>
        <taxon>Entomophthoraceae</taxon>
        <taxon>Entomophthora</taxon>
    </lineage>
</organism>
<comment type="caution">
    <text evidence="1">The sequence shown here is derived from an EMBL/GenBank/DDBJ whole genome shotgun (WGS) entry which is preliminary data.</text>
</comment>
<gene>
    <name evidence="1" type="ORF">DSO57_1038983</name>
</gene>
<reference evidence="1" key="1">
    <citation type="submission" date="2022-04" db="EMBL/GenBank/DDBJ databases">
        <title>Genome of the entomopathogenic fungus Entomophthora muscae.</title>
        <authorList>
            <person name="Elya C."/>
            <person name="Lovett B.R."/>
            <person name="Lee E."/>
            <person name="Macias A.M."/>
            <person name="Hajek A.E."/>
            <person name="De Bivort B.L."/>
            <person name="Kasson M.T."/>
            <person name="De Fine Licht H.H."/>
            <person name="Stajich J.E."/>
        </authorList>
    </citation>
    <scope>NUCLEOTIDE SEQUENCE</scope>
    <source>
        <strain evidence="1">Berkeley</strain>
    </source>
</reference>
<name>A0ACC2RDC0_9FUNG</name>
<proteinExistence type="predicted"/>
<keyword evidence="2" id="KW-1185">Reference proteome</keyword>
<evidence type="ECO:0000313" key="1">
    <source>
        <dbReference type="EMBL" id="KAJ9048041.1"/>
    </source>
</evidence>
<sequence length="93" mass="10413">MERCSILRQALNPLAKSATTTEELVIINALKKTEDGEMFLHINGQEVEDRIIAYATTQNLEQLNTTTTWLCNGIICNLPNHLQEALGTTWAVQ</sequence>
<dbReference type="EMBL" id="QTSX02007663">
    <property type="protein sequence ID" value="KAJ9048041.1"/>
    <property type="molecule type" value="Genomic_DNA"/>
</dbReference>